<reference evidence="2" key="2">
    <citation type="submission" date="2021-09" db="EMBL/GenBank/DDBJ databases">
        <authorList>
            <person name="Jia N."/>
            <person name="Wang J."/>
            <person name="Shi W."/>
            <person name="Du L."/>
            <person name="Sun Y."/>
            <person name="Zhan W."/>
            <person name="Jiang J."/>
            <person name="Wang Q."/>
            <person name="Zhang B."/>
            <person name="Ji P."/>
            <person name="Sakyi L.B."/>
            <person name="Cui X."/>
            <person name="Yuan T."/>
            <person name="Jiang B."/>
            <person name="Yang W."/>
            <person name="Lam T.T.-Y."/>
            <person name="Chang Q."/>
            <person name="Ding S."/>
            <person name="Wang X."/>
            <person name="Zhu J."/>
            <person name="Ruan X."/>
            <person name="Zhao L."/>
            <person name="Wei J."/>
            <person name="Que T."/>
            <person name="Du C."/>
            <person name="Cheng J."/>
            <person name="Dai P."/>
            <person name="Han X."/>
            <person name="Huang E."/>
            <person name="Gao Y."/>
            <person name="Liu J."/>
            <person name="Shao H."/>
            <person name="Ye R."/>
            <person name="Li L."/>
            <person name="Wei W."/>
            <person name="Wang X."/>
            <person name="Wang C."/>
            <person name="Huo Q."/>
            <person name="Li W."/>
            <person name="Guo W."/>
            <person name="Chen H."/>
            <person name="Chen S."/>
            <person name="Zhou L."/>
            <person name="Zhou L."/>
            <person name="Ni X."/>
            <person name="Tian J."/>
            <person name="Zhou Y."/>
            <person name="Sheng Y."/>
            <person name="Liu T."/>
            <person name="Pan Y."/>
            <person name="Xia L."/>
            <person name="Li J."/>
            <person name="Zhao F."/>
            <person name="Cao W."/>
        </authorList>
    </citation>
    <scope>NUCLEOTIDE SEQUENCE</scope>
    <source>
        <strain evidence="2">Rmic-2018</strain>
        <tissue evidence="2">Larvae</tissue>
    </source>
</reference>
<comment type="caution">
    <text evidence="2">The sequence shown here is derived from an EMBL/GenBank/DDBJ whole genome shotgun (WGS) entry which is preliminary data.</text>
</comment>
<dbReference type="PANTHER" id="PTHR48257:SF1">
    <property type="match status" value="1"/>
</dbReference>
<dbReference type="EMBL" id="JABSTU010000001">
    <property type="protein sequence ID" value="KAH8039806.1"/>
    <property type="molecule type" value="Genomic_DNA"/>
</dbReference>
<proteinExistence type="predicted"/>
<dbReference type="AlphaFoldDB" id="A0A9J6EZ70"/>
<gene>
    <name evidence="2" type="ORF">HPB51_008914</name>
</gene>
<dbReference type="Proteomes" id="UP000821866">
    <property type="component" value="Chromosome 1"/>
</dbReference>
<reference evidence="2" key="1">
    <citation type="journal article" date="2020" name="Cell">
        <title>Large-Scale Comparative Analyses of Tick Genomes Elucidate Their Genetic Diversity and Vector Capacities.</title>
        <authorList>
            <consortium name="Tick Genome and Microbiome Consortium (TIGMIC)"/>
            <person name="Jia N."/>
            <person name="Wang J."/>
            <person name="Shi W."/>
            <person name="Du L."/>
            <person name="Sun Y."/>
            <person name="Zhan W."/>
            <person name="Jiang J.F."/>
            <person name="Wang Q."/>
            <person name="Zhang B."/>
            <person name="Ji P."/>
            <person name="Bell-Sakyi L."/>
            <person name="Cui X.M."/>
            <person name="Yuan T.T."/>
            <person name="Jiang B.G."/>
            <person name="Yang W.F."/>
            <person name="Lam T.T."/>
            <person name="Chang Q.C."/>
            <person name="Ding S.J."/>
            <person name="Wang X.J."/>
            <person name="Zhu J.G."/>
            <person name="Ruan X.D."/>
            <person name="Zhao L."/>
            <person name="Wei J.T."/>
            <person name="Ye R.Z."/>
            <person name="Que T.C."/>
            <person name="Du C.H."/>
            <person name="Zhou Y.H."/>
            <person name="Cheng J.X."/>
            <person name="Dai P.F."/>
            <person name="Guo W.B."/>
            <person name="Han X.H."/>
            <person name="Huang E.J."/>
            <person name="Li L.F."/>
            <person name="Wei W."/>
            <person name="Gao Y.C."/>
            <person name="Liu J.Z."/>
            <person name="Shao H.Z."/>
            <person name="Wang X."/>
            <person name="Wang C.C."/>
            <person name="Yang T.C."/>
            <person name="Huo Q.B."/>
            <person name="Li W."/>
            <person name="Chen H.Y."/>
            <person name="Chen S.E."/>
            <person name="Zhou L.G."/>
            <person name="Ni X.B."/>
            <person name="Tian J.H."/>
            <person name="Sheng Y."/>
            <person name="Liu T."/>
            <person name="Pan Y.S."/>
            <person name="Xia L.Y."/>
            <person name="Li J."/>
            <person name="Zhao F."/>
            <person name="Cao W.C."/>
        </authorList>
    </citation>
    <scope>NUCLEOTIDE SEQUENCE</scope>
    <source>
        <strain evidence="2">Rmic-2018</strain>
    </source>
</reference>
<name>A0A9J6EZ70_RHIMP</name>
<dbReference type="InterPro" id="IPR048366">
    <property type="entry name" value="TNP-like_GBD"/>
</dbReference>
<evidence type="ECO:0000313" key="2">
    <source>
        <dbReference type="EMBL" id="KAH8039806.1"/>
    </source>
</evidence>
<sequence length="260" mass="29826">MQQGSLVKPVRFPIRKHVYPTNIEKMGVRTAIQIFSPPVTAALSFLKDQAVHTCDTKFANVAPTMEFMTNMYRWFVLMDVSNCEQHIHQNNPDTRQFSDTKDPRLHWLELVFLEYIELLKEASSPENFLTKETYHALVFTTVSNVQCIQFLLNECDFTFVLTRKFSSDPIESLFGFLRRTAGCNDVMDVRSAVSGLEKILKTGIVTSSDRSNVNSSTSFCSSRAVSGSEVHLCGDWAPWEQFRWWSIQGKLTASYYLFEE</sequence>
<evidence type="ECO:0000313" key="3">
    <source>
        <dbReference type="Proteomes" id="UP000821866"/>
    </source>
</evidence>
<protein>
    <recommendedName>
        <fullName evidence="1">Transposable element P transposase-like GTP-binding insertion domain-containing protein</fullName>
    </recommendedName>
</protein>
<dbReference type="Pfam" id="PF21788">
    <property type="entry name" value="TNP-like_GBD"/>
    <property type="match status" value="1"/>
</dbReference>
<evidence type="ECO:0000259" key="1">
    <source>
        <dbReference type="Pfam" id="PF21788"/>
    </source>
</evidence>
<organism evidence="2 3">
    <name type="scientific">Rhipicephalus microplus</name>
    <name type="common">Cattle tick</name>
    <name type="synonym">Boophilus microplus</name>
    <dbReference type="NCBI Taxonomy" id="6941"/>
    <lineage>
        <taxon>Eukaryota</taxon>
        <taxon>Metazoa</taxon>
        <taxon>Ecdysozoa</taxon>
        <taxon>Arthropoda</taxon>
        <taxon>Chelicerata</taxon>
        <taxon>Arachnida</taxon>
        <taxon>Acari</taxon>
        <taxon>Parasitiformes</taxon>
        <taxon>Ixodida</taxon>
        <taxon>Ixodoidea</taxon>
        <taxon>Ixodidae</taxon>
        <taxon>Rhipicephalinae</taxon>
        <taxon>Rhipicephalus</taxon>
        <taxon>Boophilus</taxon>
    </lineage>
</organism>
<feature type="domain" description="Transposable element P transposase-like GTP-binding insertion" evidence="1">
    <location>
        <begin position="16"/>
        <end position="85"/>
    </location>
</feature>
<dbReference type="PANTHER" id="PTHR48257">
    <property type="match status" value="1"/>
</dbReference>
<accession>A0A9J6EZ70</accession>
<keyword evidence="3" id="KW-1185">Reference proteome</keyword>